<dbReference type="RefSeq" id="WP_079495777.1">
    <property type="nucleotide sequence ID" value="NZ_FUZT01000022.1"/>
</dbReference>
<dbReference type="NCBIfam" id="TIGR00277">
    <property type="entry name" value="HDIG"/>
    <property type="match status" value="1"/>
</dbReference>
<sequence>MYQNNHIVKLSTLLKNERVVEHSKRVALYSKNFGYVLGLENKELERLFALALLHDIGKNKIEGSILNKPGSLNDLERKVIERHSIFGEQYIRLIPELKTYSNIIRSHHERWDGNGYPDGLMESKIPFLARIISIIDVYDALTSERPYRKKVYSNKEAINIILDGAGTQFDPRLSELFIENIDIVLNPFKSKKKAIYS</sequence>
<dbReference type="InterPro" id="IPR006675">
    <property type="entry name" value="HDIG_dom"/>
</dbReference>
<dbReference type="InterPro" id="IPR037522">
    <property type="entry name" value="HD_GYP_dom"/>
</dbReference>
<dbReference type="OrthoDB" id="9804747at2"/>
<evidence type="ECO:0000259" key="1">
    <source>
        <dbReference type="PROSITE" id="PS51832"/>
    </source>
</evidence>
<reference evidence="2 3" key="1">
    <citation type="submission" date="2017-02" db="EMBL/GenBank/DDBJ databases">
        <authorList>
            <person name="Peterson S.W."/>
        </authorList>
    </citation>
    <scope>NUCLEOTIDE SEQUENCE [LARGE SCALE GENOMIC DNA]</scope>
    <source>
        <strain evidence="2 3">M1</strain>
    </source>
</reference>
<evidence type="ECO:0000313" key="2">
    <source>
        <dbReference type="EMBL" id="SKC90560.1"/>
    </source>
</evidence>
<dbReference type="PROSITE" id="PS51832">
    <property type="entry name" value="HD_GYP"/>
    <property type="match status" value="1"/>
</dbReference>
<proteinExistence type="predicted"/>
<dbReference type="Proteomes" id="UP000190285">
    <property type="component" value="Unassembled WGS sequence"/>
</dbReference>
<dbReference type="InterPro" id="IPR003607">
    <property type="entry name" value="HD/PDEase_dom"/>
</dbReference>
<dbReference type="AlphaFoldDB" id="A0A1T5MQQ0"/>
<keyword evidence="3" id="KW-1185">Reference proteome</keyword>
<evidence type="ECO:0000313" key="3">
    <source>
        <dbReference type="Proteomes" id="UP000190285"/>
    </source>
</evidence>
<feature type="domain" description="HD-GYP" evidence="1">
    <location>
        <begin position="1"/>
        <end position="193"/>
    </location>
</feature>
<name>A0A1T5MQQ0_9FIRM</name>
<dbReference type="SMART" id="SM00471">
    <property type="entry name" value="HDc"/>
    <property type="match status" value="1"/>
</dbReference>
<dbReference type="EMBL" id="FUZT01000022">
    <property type="protein sequence ID" value="SKC90560.1"/>
    <property type="molecule type" value="Genomic_DNA"/>
</dbReference>
<gene>
    <name evidence="2" type="ORF">SAMN02194393_05187</name>
</gene>
<dbReference type="PANTHER" id="PTHR43155:SF2">
    <property type="entry name" value="CYCLIC DI-GMP PHOSPHODIESTERASE PA4108"/>
    <property type="match status" value="1"/>
</dbReference>
<dbReference type="Gene3D" id="1.10.3210.10">
    <property type="entry name" value="Hypothetical protein af1432"/>
    <property type="match status" value="1"/>
</dbReference>
<organism evidence="2 3">
    <name type="scientific">Maledivibacter halophilus</name>
    <dbReference type="NCBI Taxonomy" id="36842"/>
    <lineage>
        <taxon>Bacteria</taxon>
        <taxon>Bacillati</taxon>
        <taxon>Bacillota</taxon>
        <taxon>Clostridia</taxon>
        <taxon>Peptostreptococcales</taxon>
        <taxon>Caminicellaceae</taxon>
        <taxon>Maledivibacter</taxon>
    </lineage>
</organism>
<dbReference type="SUPFAM" id="SSF109604">
    <property type="entry name" value="HD-domain/PDEase-like"/>
    <property type="match status" value="1"/>
</dbReference>
<dbReference type="STRING" id="36842.SAMN02194393_05187"/>
<dbReference type="CDD" id="cd00077">
    <property type="entry name" value="HDc"/>
    <property type="match status" value="1"/>
</dbReference>
<protein>
    <submittedName>
        <fullName evidence="2">HDIG domain-containing protein</fullName>
    </submittedName>
</protein>
<dbReference type="PANTHER" id="PTHR43155">
    <property type="entry name" value="CYCLIC DI-GMP PHOSPHODIESTERASE PA4108-RELATED"/>
    <property type="match status" value="1"/>
</dbReference>
<accession>A0A1T5MQQ0</accession>
<dbReference type="Pfam" id="PF13487">
    <property type="entry name" value="HD_5"/>
    <property type="match status" value="1"/>
</dbReference>